<dbReference type="PROSITE" id="PS50102">
    <property type="entry name" value="RRM"/>
    <property type="match status" value="1"/>
</dbReference>
<evidence type="ECO:0000256" key="1">
    <source>
        <dbReference type="PROSITE-ProRule" id="PRU00176"/>
    </source>
</evidence>
<protein>
    <recommendedName>
        <fullName evidence="3">RRM domain-containing protein</fullName>
    </recommendedName>
</protein>
<dbReference type="CDD" id="cd12246">
    <property type="entry name" value="RRM1_U1A_like"/>
    <property type="match status" value="1"/>
</dbReference>
<proteinExistence type="predicted"/>
<dbReference type="SUPFAM" id="SSF54928">
    <property type="entry name" value="RNA-binding domain, RBD"/>
    <property type="match status" value="1"/>
</dbReference>
<sequence>MSTEEPSQTLYLYNLSGRPRKEGMSQCIVKRWKDLTKKYFRIAELKRSLYHLFITYGEILDIVTMSTEKMREQAFIVYDNVASATAAMRSLNGFTFHERPMSVTYARTKSHAVAKLDGTYRLKSLDKEKTSAATTLGKRANQADQNEATAKKTKTESDEDEGEDEDEDESANEEKNEE</sequence>
<feature type="compositionally biased region" description="Acidic residues" evidence="2">
    <location>
        <begin position="157"/>
        <end position="171"/>
    </location>
</feature>
<name>A0A8H7BY50_9FUNG</name>
<dbReference type="OrthoDB" id="277802at2759"/>
<dbReference type="SMART" id="SM00360">
    <property type="entry name" value="RRM"/>
    <property type="match status" value="1"/>
</dbReference>
<dbReference type="GO" id="GO:0003723">
    <property type="term" value="F:RNA binding"/>
    <property type="evidence" value="ECO:0007669"/>
    <property type="project" value="UniProtKB-UniRule"/>
</dbReference>
<dbReference type="InterPro" id="IPR035979">
    <property type="entry name" value="RBD_domain_sf"/>
</dbReference>
<dbReference type="Pfam" id="PF00076">
    <property type="entry name" value="RRM_1"/>
    <property type="match status" value="1"/>
</dbReference>
<evidence type="ECO:0000313" key="5">
    <source>
        <dbReference type="Proteomes" id="UP000605846"/>
    </source>
</evidence>
<dbReference type="InterPro" id="IPR000504">
    <property type="entry name" value="RRM_dom"/>
</dbReference>
<evidence type="ECO:0000313" key="4">
    <source>
        <dbReference type="EMBL" id="KAF7731011.1"/>
    </source>
</evidence>
<dbReference type="EMBL" id="JABAYA010000012">
    <property type="protein sequence ID" value="KAF7731011.1"/>
    <property type="molecule type" value="Genomic_DNA"/>
</dbReference>
<keyword evidence="5" id="KW-1185">Reference proteome</keyword>
<gene>
    <name evidence="4" type="ORF">EC973_001057</name>
</gene>
<accession>A0A8H7BY50</accession>
<evidence type="ECO:0000259" key="3">
    <source>
        <dbReference type="PROSITE" id="PS50102"/>
    </source>
</evidence>
<keyword evidence="1" id="KW-0694">RNA-binding</keyword>
<dbReference type="AlphaFoldDB" id="A0A8H7BY50"/>
<organism evidence="4 5">
    <name type="scientific">Apophysomyces ossiformis</name>
    <dbReference type="NCBI Taxonomy" id="679940"/>
    <lineage>
        <taxon>Eukaryota</taxon>
        <taxon>Fungi</taxon>
        <taxon>Fungi incertae sedis</taxon>
        <taxon>Mucoromycota</taxon>
        <taxon>Mucoromycotina</taxon>
        <taxon>Mucoromycetes</taxon>
        <taxon>Mucorales</taxon>
        <taxon>Mucorineae</taxon>
        <taxon>Mucoraceae</taxon>
        <taxon>Apophysomyces</taxon>
    </lineage>
</organism>
<dbReference type="InterPro" id="IPR012677">
    <property type="entry name" value="Nucleotide-bd_a/b_plait_sf"/>
</dbReference>
<feature type="region of interest" description="Disordered" evidence="2">
    <location>
        <begin position="131"/>
        <end position="178"/>
    </location>
</feature>
<dbReference type="Proteomes" id="UP000605846">
    <property type="component" value="Unassembled WGS sequence"/>
</dbReference>
<dbReference type="Gene3D" id="3.30.70.330">
    <property type="match status" value="1"/>
</dbReference>
<feature type="domain" description="RRM" evidence="3">
    <location>
        <begin position="8"/>
        <end position="108"/>
    </location>
</feature>
<evidence type="ECO:0000256" key="2">
    <source>
        <dbReference type="SAM" id="MobiDB-lite"/>
    </source>
</evidence>
<reference evidence="4" key="1">
    <citation type="submission" date="2020-01" db="EMBL/GenBank/DDBJ databases">
        <title>Genome Sequencing of Three Apophysomyces-Like Fungal Strains Confirms a Novel Fungal Genus in the Mucoromycota with divergent Burkholderia-like Endosymbiotic Bacteria.</title>
        <authorList>
            <person name="Stajich J.E."/>
            <person name="Macias A.M."/>
            <person name="Carter-House D."/>
            <person name="Lovett B."/>
            <person name="Kasson L.R."/>
            <person name="Berry K."/>
            <person name="Grigoriev I."/>
            <person name="Chang Y."/>
            <person name="Spatafora J."/>
            <person name="Kasson M.T."/>
        </authorList>
    </citation>
    <scope>NUCLEOTIDE SEQUENCE</scope>
    <source>
        <strain evidence="4">NRRL A-21654</strain>
    </source>
</reference>
<comment type="caution">
    <text evidence="4">The sequence shown here is derived from an EMBL/GenBank/DDBJ whole genome shotgun (WGS) entry which is preliminary data.</text>
</comment>